<dbReference type="PANTHER" id="PTHR31862">
    <property type="entry name" value="UPF0261 DOMAIN PROTEIN (AFU_ORTHOLOGUE AFUA_1G10120)"/>
    <property type="match status" value="1"/>
</dbReference>
<dbReference type="RefSeq" id="WP_197009545.1">
    <property type="nucleotide sequence ID" value="NZ_BAABES010000025.1"/>
</dbReference>
<protein>
    <submittedName>
        <fullName evidence="4">Uncharacterized protein (UPF0261 family)</fullName>
    </submittedName>
</protein>
<organism evidence="4 5">
    <name type="scientific">Actinomadura viridis</name>
    <dbReference type="NCBI Taxonomy" id="58110"/>
    <lineage>
        <taxon>Bacteria</taxon>
        <taxon>Bacillati</taxon>
        <taxon>Actinomycetota</taxon>
        <taxon>Actinomycetes</taxon>
        <taxon>Streptosporangiales</taxon>
        <taxon>Thermomonosporaceae</taxon>
        <taxon>Actinomadura</taxon>
    </lineage>
</organism>
<keyword evidence="5" id="KW-1185">Reference proteome</keyword>
<dbReference type="Proteomes" id="UP000614047">
    <property type="component" value="Unassembled WGS sequence"/>
</dbReference>
<dbReference type="Pfam" id="PF06792">
    <property type="entry name" value="UPF0261"/>
    <property type="match status" value="1"/>
</dbReference>
<evidence type="ECO:0000313" key="5">
    <source>
        <dbReference type="Proteomes" id="UP000614047"/>
    </source>
</evidence>
<dbReference type="AlphaFoldDB" id="A0A931DGZ4"/>
<comment type="caution">
    <text evidence="4">The sequence shown here is derived from an EMBL/GenBank/DDBJ whole genome shotgun (WGS) entry which is preliminary data.</text>
</comment>
<dbReference type="InterPro" id="IPR051353">
    <property type="entry name" value="Tobamovirus_resist_UPF0261"/>
</dbReference>
<reference evidence="4" key="1">
    <citation type="submission" date="2020-11" db="EMBL/GenBank/DDBJ databases">
        <title>Sequencing the genomes of 1000 actinobacteria strains.</title>
        <authorList>
            <person name="Klenk H.-P."/>
        </authorList>
    </citation>
    <scope>NUCLEOTIDE SEQUENCE</scope>
    <source>
        <strain evidence="4">DSM 43175</strain>
    </source>
</reference>
<dbReference type="Gene3D" id="3.40.50.12030">
    <property type="entry name" value="Uncharacterised protein family UPF0261, NC domain"/>
    <property type="match status" value="1"/>
</dbReference>
<evidence type="ECO:0000259" key="2">
    <source>
        <dbReference type="Pfam" id="PF06792"/>
    </source>
</evidence>
<sequence>MPVVVLIGMLDARGLEHAWIRDRLKTSGAEAILVDTGVRDVPRVTPDITREEVRRAAGADPADRTRRDGAAATMARGAAEIARRLHRAGRIHGVLALGGGSATAAALAALPPGVPKLVISGLASGDAMPPAGGSDIALMYAAEPVSARVLAGAADAIAGMAAGAVAGRASGGASGGDRPGADPGTAGPLVGATLASGTAPGVHAARELLGILGYEVAVFRATAAGRRSYEAMAAGGTLAAALDATLADLSIDLPGGLITEPPTRPPTGLPGRLEGAARSGIPQVVSLGGLDVARFAAAVPLPARRARVRDRAGVLVRPTPAESADLGRRVAARLREAAAPAALFVPLRGLSTLSAPGGPLHDPASDAALFAAVREGLSGSAVAIHEMDTHFNDPAFGRAMADRLHTILSGFRVHAVS</sequence>
<gene>
    <name evidence="4" type="ORF">IW256_000671</name>
</gene>
<feature type="domain" description="UPF0261" evidence="2">
    <location>
        <begin position="3"/>
        <end position="163"/>
    </location>
</feature>
<accession>A0A931DGZ4</accession>
<dbReference type="InterPro" id="IPR044122">
    <property type="entry name" value="UPF0261_N"/>
</dbReference>
<evidence type="ECO:0000259" key="3">
    <source>
        <dbReference type="Pfam" id="PF23189"/>
    </source>
</evidence>
<feature type="domain" description="UPF0261" evidence="3">
    <location>
        <begin position="188"/>
        <end position="407"/>
    </location>
</feature>
<dbReference type="Gene3D" id="3.40.50.12020">
    <property type="entry name" value="Uncharacterised protein family UPF0261, NN domain"/>
    <property type="match status" value="1"/>
</dbReference>
<evidence type="ECO:0000256" key="1">
    <source>
        <dbReference type="SAM" id="MobiDB-lite"/>
    </source>
</evidence>
<proteinExistence type="predicted"/>
<dbReference type="InterPro" id="IPR056778">
    <property type="entry name" value="UPF0261_C"/>
</dbReference>
<dbReference type="PANTHER" id="PTHR31862:SF1">
    <property type="entry name" value="UPF0261 DOMAIN PROTEIN (AFU_ORTHOLOGUE AFUA_1G10120)"/>
    <property type="match status" value="1"/>
</dbReference>
<feature type="region of interest" description="Disordered" evidence="1">
    <location>
        <begin position="169"/>
        <end position="188"/>
    </location>
</feature>
<dbReference type="Pfam" id="PF23189">
    <property type="entry name" value="UPF0261_C"/>
    <property type="match status" value="1"/>
</dbReference>
<feature type="compositionally biased region" description="Gly residues" evidence="1">
    <location>
        <begin position="169"/>
        <end position="178"/>
    </location>
</feature>
<evidence type="ECO:0000313" key="4">
    <source>
        <dbReference type="EMBL" id="MBG6086558.1"/>
    </source>
</evidence>
<name>A0A931DGZ4_9ACTN</name>
<dbReference type="EMBL" id="JADOUA010000001">
    <property type="protein sequence ID" value="MBG6086558.1"/>
    <property type="molecule type" value="Genomic_DNA"/>
</dbReference>